<reference evidence="9 10" key="1">
    <citation type="submission" date="2018-04" db="EMBL/GenBank/DDBJ databases">
        <authorList>
            <person name="Zhang X."/>
            <person name="Yuan J."/>
            <person name="Li F."/>
            <person name="Xiang J."/>
        </authorList>
    </citation>
    <scope>NUCLEOTIDE SEQUENCE [LARGE SCALE GENOMIC DNA]</scope>
    <source>
        <tissue evidence="9">Muscle</tissue>
    </source>
</reference>
<dbReference type="InterPro" id="IPR000008">
    <property type="entry name" value="C2_dom"/>
</dbReference>
<dbReference type="InterPro" id="IPR031468">
    <property type="entry name" value="SMP_LBD"/>
</dbReference>
<dbReference type="InterPro" id="IPR052455">
    <property type="entry name" value="Tricalbin_domain"/>
</dbReference>
<feature type="domain" description="SMP-LTD" evidence="8">
    <location>
        <begin position="66"/>
        <end position="279"/>
    </location>
</feature>
<dbReference type="EMBL" id="QCYY01001502">
    <property type="protein sequence ID" value="ROT77626.1"/>
    <property type="molecule type" value="Genomic_DNA"/>
</dbReference>
<organism evidence="9 10">
    <name type="scientific">Penaeus vannamei</name>
    <name type="common">Whiteleg shrimp</name>
    <name type="synonym">Litopenaeus vannamei</name>
    <dbReference type="NCBI Taxonomy" id="6689"/>
    <lineage>
        <taxon>Eukaryota</taxon>
        <taxon>Metazoa</taxon>
        <taxon>Ecdysozoa</taxon>
        <taxon>Arthropoda</taxon>
        <taxon>Crustacea</taxon>
        <taxon>Multicrustacea</taxon>
        <taxon>Malacostraca</taxon>
        <taxon>Eumalacostraca</taxon>
        <taxon>Eucarida</taxon>
        <taxon>Decapoda</taxon>
        <taxon>Dendrobranchiata</taxon>
        <taxon>Penaeoidea</taxon>
        <taxon>Penaeidae</taxon>
        <taxon>Penaeus</taxon>
    </lineage>
</organism>
<evidence type="ECO:0000256" key="3">
    <source>
        <dbReference type="ARBA" id="ARBA00023055"/>
    </source>
</evidence>
<feature type="domain" description="C2" evidence="7">
    <location>
        <begin position="639"/>
        <end position="761"/>
    </location>
</feature>
<dbReference type="InterPro" id="IPR035892">
    <property type="entry name" value="C2_domain_sf"/>
</dbReference>
<comment type="subcellular location">
    <subcellularLocation>
        <location evidence="1">Membrane</location>
    </subcellularLocation>
</comment>
<dbReference type="GO" id="GO:0008289">
    <property type="term" value="F:lipid binding"/>
    <property type="evidence" value="ECO:0007669"/>
    <property type="project" value="UniProtKB-KW"/>
</dbReference>
<feature type="compositionally biased region" description="Polar residues" evidence="6">
    <location>
        <begin position="931"/>
        <end position="941"/>
    </location>
</feature>
<evidence type="ECO:0000313" key="9">
    <source>
        <dbReference type="EMBL" id="ROT77626.1"/>
    </source>
</evidence>
<feature type="region of interest" description="Disordered" evidence="6">
    <location>
        <begin position="578"/>
        <end position="623"/>
    </location>
</feature>
<dbReference type="PROSITE" id="PS51847">
    <property type="entry name" value="SMP"/>
    <property type="match status" value="1"/>
</dbReference>
<dbReference type="AlphaFoldDB" id="A0A3R7MAR1"/>
<feature type="compositionally biased region" description="Low complexity" evidence="6">
    <location>
        <begin position="785"/>
        <end position="795"/>
    </location>
</feature>
<dbReference type="PROSITE" id="PS50004">
    <property type="entry name" value="C2"/>
    <property type="match status" value="1"/>
</dbReference>
<evidence type="ECO:0000256" key="4">
    <source>
        <dbReference type="ARBA" id="ARBA00023121"/>
    </source>
</evidence>
<evidence type="ECO:0000256" key="6">
    <source>
        <dbReference type="SAM" id="MobiDB-lite"/>
    </source>
</evidence>
<feature type="compositionally biased region" description="Low complexity" evidence="6">
    <location>
        <begin position="886"/>
        <end position="903"/>
    </location>
</feature>
<reference evidence="9 10" key="2">
    <citation type="submission" date="2019-01" db="EMBL/GenBank/DDBJ databases">
        <title>The decoding of complex shrimp genome reveals the adaptation for benthos swimmer, frequently molting mechanism and breeding impact on genome.</title>
        <authorList>
            <person name="Sun Y."/>
            <person name="Gao Y."/>
            <person name="Yu Y."/>
        </authorList>
    </citation>
    <scope>NUCLEOTIDE SEQUENCE [LARGE SCALE GENOMIC DNA]</scope>
    <source>
        <tissue evidence="9">Muscle</tissue>
    </source>
</reference>
<dbReference type="CDD" id="cd21669">
    <property type="entry name" value="SMP_SF"/>
    <property type="match status" value="1"/>
</dbReference>
<keyword evidence="2" id="KW-0813">Transport</keyword>
<feature type="compositionally biased region" description="Basic and acidic residues" evidence="6">
    <location>
        <begin position="800"/>
        <end position="817"/>
    </location>
</feature>
<dbReference type="PANTHER" id="PTHR46980:SF2">
    <property type="entry name" value="TRICALBIN-1-RELATED"/>
    <property type="match status" value="1"/>
</dbReference>
<evidence type="ECO:0000259" key="8">
    <source>
        <dbReference type="PROSITE" id="PS51847"/>
    </source>
</evidence>
<dbReference type="SMART" id="SM00239">
    <property type="entry name" value="C2"/>
    <property type="match status" value="3"/>
</dbReference>
<dbReference type="Proteomes" id="UP000283509">
    <property type="component" value="Unassembled WGS sequence"/>
</dbReference>
<evidence type="ECO:0000313" key="10">
    <source>
        <dbReference type="Proteomes" id="UP000283509"/>
    </source>
</evidence>
<comment type="caution">
    <text evidence="9">The sequence shown here is derived from an EMBL/GenBank/DDBJ whole genome shotgun (WGS) entry which is preliminary data.</text>
</comment>
<dbReference type="GO" id="GO:0016020">
    <property type="term" value="C:membrane"/>
    <property type="evidence" value="ECO:0007669"/>
    <property type="project" value="UniProtKB-SubCell"/>
</dbReference>
<dbReference type="OrthoDB" id="6365347at2759"/>
<dbReference type="GO" id="GO:0006869">
    <property type="term" value="P:lipid transport"/>
    <property type="evidence" value="ECO:0007669"/>
    <property type="project" value="UniProtKB-KW"/>
</dbReference>
<gene>
    <name evidence="9" type="ORF">C7M84_003714</name>
</gene>
<feature type="compositionally biased region" description="Low complexity" evidence="6">
    <location>
        <begin position="585"/>
        <end position="611"/>
    </location>
</feature>
<proteinExistence type="predicted"/>
<accession>A0A3R7MAR1</accession>
<evidence type="ECO:0000256" key="2">
    <source>
        <dbReference type="ARBA" id="ARBA00022448"/>
    </source>
</evidence>
<feature type="region of interest" description="Disordered" evidence="6">
    <location>
        <begin position="920"/>
        <end position="1041"/>
    </location>
</feature>
<protein>
    <submittedName>
        <fullName evidence="9">Tricalbin-1</fullName>
    </submittedName>
</protein>
<dbReference type="Gene3D" id="2.60.40.150">
    <property type="entry name" value="C2 domain"/>
    <property type="match status" value="2"/>
</dbReference>
<keyword evidence="10" id="KW-1185">Reference proteome</keyword>
<keyword evidence="5" id="KW-0472">Membrane</keyword>
<sequence>MGGVLVLLLGIVVLTWTLGACGASWAWLLVSVGITWAVVRGSLERVAEDASRYVSLRLHRRRALQADETCEWLNILLNRWWVFSSSSIFAKAKAALDPRLLEAKPAFLETISLKQLSLGDRTPVIRSIRAWDVSTPGVEGVSRRPLCPSRPPAGLDHAPTHTVALLCDLALDSDSFSAVLAARIGGKGMGVDLDVAVEKLAVLGRVMVTATLDMEAPFPHLTRLSLSFTEKPQVWFSVRILKAVQMMEVPVLKTWLHSLVMDALASAWVDPGQLEINIHSTEAFVPEQRTGDALAQGVLTVILWTQKGSSGLAVDEDKWVVVLIGGQQHVTPPLNTPRWQEACSFLVDSSLNNHNLVLKVKSKRLITTTITQFDLPLSQYSLDTSRVVETVLHKKGVKVMGGSVPPLHLRLQYTPLTAVNLDVPLPPALVENQEGAGVLYILVHGADNITTSDYLPSCYCLIFSNRKKVKTTHYVCECGSPRWECGVEVLVREVSTVTLSFAVCSMPRGTQDTELLGLTSFSLATMELPIVRRQLPLSRSLPTPGCTVSSGPSPGTVTISVVFRAVASVAGCNMSSGEMLSDKYPPQVSRSPVPPSSSLSAPPQRRSSLPSVDDDDLATKKRNNTHWISHAKQLLATGRDGDGGTQDIGDILASGLGLMELTIIRARDLVAKDLNGYSDPYCVVKINSEVKYRTRVKKKTLNPEWEETLMTHLPRHPDILAITLWDHDAFGRDFLGSVALKESDVRDLSHKDAPKWCTLEGTKSGQIEIRVKVISDDYEHQIIPSTTDTSLTSSTAVADDMERTDEMSRSNSVKDEVAGASSGEDSGVLLHQSSPTHETETPRLPRMGSQSVSYVSGDHPILSNGRRASESAVLIPKNHTRDDQDSSFSGSVTPSTSSPVRSVSKSRRTGANIIASALAMARSHPRPETPNGDSSSSSHCQGDTPVTDDQSSGTNSLTPSSKFSPKISLTEHSEDDYGGSSPEHHVKSKKSSDSGLRAMREKMRRGFAHPLRRFRSEANVRDAPNLSAEVSTSESSGSHADMNLSVGISSGMRVGVGGGEGDASELLDLPLSHAKSQPNLLLLPGDANRSTSSTKVGVTNSLSQRPGVFLNVRGIAGQVQGLHIPRSGLQLFLRVRVSEEKSTSSSSSSSNKITKTVGRSRLVPASPSPTFDCEWIIEGEATRRAVLVLEIRTGSRELLNSANVVLGDLFTEPGVEGSVETWVNLQGGASINLRANHGGEAPPSSRRRSLFRSWSLHKLGRI</sequence>
<feature type="compositionally biased region" description="Low complexity" evidence="6">
    <location>
        <begin position="1027"/>
        <end position="1038"/>
    </location>
</feature>
<feature type="compositionally biased region" description="Basic residues" evidence="6">
    <location>
        <begin position="1002"/>
        <end position="1013"/>
    </location>
</feature>
<dbReference type="PANTHER" id="PTHR46980">
    <property type="entry name" value="TRICALBIN-1-RELATED"/>
    <property type="match status" value="1"/>
</dbReference>
<feature type="compositionally biased region" description="Polar residues" evidence="6">
    <location>
        <begin position="947"/>
        <end position="963"/>
    </location>
</feature>
<evidence type="ECO:0000256" key="1">
    <source>
        <dbReference type="ARBA" id="ARBA00004370"/>
    </source>
</evidence>
<evidence type="ECO:0000256" key="5">
    <source>
        <dbReference type="ARBA" id="ARBA00023136"/>
    </source>
</evidence>
<dbReference type="CDD" id="cd00030">
    <property type="entry name" value="C2"/>
    <property type="match status" value="1"/>
</dbReference>
<keyword evidence="4" id="KW-0446">Lipid-binding</keyword>
<name>A0A3R7MAR1_PENVA</name>
<keyword evidence="3" id="KW-0445">Lipid transport</keyword>
<evidence type="ECO:0000259" key="7">
    <source>
        <dbReference type="PROSITE" id="PS50004"/>
    </source>
</evidence>
<feature type="region of interest" description="Disordered" evidence="6">
    <location>
        <begin position="785"/>
        <end position="908"/>
    </location>
</feature>
<dbReference type="Pfam" id="PF00168">
    <property type="entry name" value="C2"/>
    <property type="match status" value="3"/>
</dbReference>
<dbReference type="SUPFAM" id="SSF49562">
    <property type="entry name" value="C2 domain (Calcium/lipid-binding domain, CaLB)"/>
    <property type="match status" value="2"/>
</dbReference>